<sequence length="526" mass="57739">MPDDTTPMAEGYYDPWARTAWLLVTARSLGSDPAYADRATFVDALVDSGVNADASRVSRWESGQQAVSFRALRGYETVLGLSEGALVAASRQLVRDAETSAKPPEKISFAGLDHLSPDTMVSDLVDRATDKDDHLTGGDWLRLATELERFELVLLSNRTWSLVCERLLHELARTSGVDQLRRFEALSTLVTHPVAQRHVLHALGVWLTDPDVQVVFPMLTVLQQLEDPGASNLVCRLMDAPSSQLARGAIQVAAAKLARGHVGRAHLALIEQHAIRGLVTPTSKRSADLLDLLTHLPDESFARVTGNLKDSPLRTRILQTRETHDLAVRDVSRSISRQVSTQAQAMTPAVYRSEPDQLLDRLVRESLFHVSGNRRRLAGQVLGISPYAPAVADCFLSLAGSDRELLGDRAWDAVWTIGHGTRRDDVVALVDTDHPWTQRRALISLARSGAGLREEHQGVVRRAMDSANSAVRRAALAATGLQAPHHLPTPLETQSSPDASVVRWWRKVGPALRDLDGRFDLEPLAD</sequence>
<comment type="caution">
    <text evidence="1">The sequence shown here is derived from an EMBL/GenBank/DDBJ whole genome shotgun (WGS) entry which is preliminary data.</text>
</comment>
<accession>A0A7Y9YF65</accession>
<dbReference type="AlphaFoldDB" id="A0A7Y9YF65"/>
<dbReference type="Proteomes" id="UP000537326">
    <property type="component" value="Unassembled WGS sequence"/>
</dbReference>
<protein>
    <submittedName>
        <fullName evidence="1">Uncharacterized protein</fullName>
    </submittedName>
</protein>
<reference evidence="1 2" key="1">
    <citation type="submission" date="2020-07" db="EMBL/GenBank/DDBJ databases">
        <title>Sequencing the genomes of 1000 actinobacteria strains.</title>
        <authorList>
            <person name="Klenk H.-P."/>
        </authorList>
    </citation>
    <scope>NUCLEOTIDE SEQUENCE [LARGE SCALE GENOMIC DNA]</scope>
    <source>
        <strain evidence="1 2">DSM 18248</strain>
    </source>
</reference>
<evidence type="ECO:0000313" key="1">
    <source>
        <dbReference type="EMBL" id="NYI11100.1"/>
    </source>
</evidence>
<gene>
    <name evidence="1" type="ORF">BKA05_002615</name>
</gene>
<dbReference type="SUPFAM" id="SSF48371">
    <property type="entry name" value="ARM repeat"/>
    <property type="match status" value="1"/>
</dbReference>
<evidence type="ECO:0000313" key="2">
    <source>
        <dbReference type="Proteomes" id="UP000537326"/>
    </source>
</evidence>
<organism evidence="1 2">
    <name type="scientific">Nocardioides marinus</name>
    <dbReference type="NCBI Taxonomy" id="374514"/>
    <lineage>
        <taxon>Bacteria</taxon>
        <taxon>Bacillati</taxon>
        <taxon>Actinomycetota</taxon>
        <taxon>Actinomycetes</taxon>
        <taxon>Propionibacteriales</taxon>
        <taxon>Nocardioidaceae</taxon>
        <taxon>Nocardioides</taxon>
    </lineage>
</organism>
<dbReference type="RefSeq" id="WP_179531836.1">
    <property type="nucleotide sequence ID" value="NZ_BAAAPP010000005.1"/>
</dbReference>
<dbReference type="InterPro" id="IPR016024">
    <property type="entry name" value="ARM-type_fold"/>
</dbReference>
<name>A0A7Y9YF65_9ACTN</name>
<proteinExistence type="predicted"/>
<dbReference type="EMBL" id="JACBZI010000001">
    <property type="protein sequence ID" value="NYI11100.1"/>
    <property type="molecule type" value="Genomic_DNA"/>
</dbReference>
<keyword evidence="2" id="KW-1185">Reference proteome</keyword>